<gene>
    <name evidence="2" type="ORF">AURANDRAFT_68918</name>
</gene>
<dbReference type="AlphaFoldDB" id="F0YR59"/>
<feature type="region of interest" description="Disordered" evidence="1">
    <location>
        <begin position="34"/>
        <end position="62"/>
    </location>
</feature>
<dbReference type="InParanoid" id="F0YR59"/>
<keyword evidence="3" id="KW-1185">Reference proteome</keyword>
<dbReference type="GeneID" id="20227115"/>
<sequence>MGSRNEDRSFSTMGASGVAIAPHIRDALEQARLAAQESEAPREPLMEAPSFPKPASETARDAEDLRKALERANAVEGDLSRALLKVSSSGRRESSLVNRLAEKEKQVRDLRAYVHDALRLRDKAHAYLRASHLDPAVFGMLGPFYD</sequence>
<organism evidence="3">
    <name type="scientific">Aureococcus anophagefferens</name>
    <name type="common">Harmful bloom alga</name>
    <dbReference type="NCBI Taxonomy" id="44056"/>
    <lineage>
        <taxon>Eukaryota</taxon>
        <taxon>Sar</taxon>
        <taxon>Stramenopiles</taxon>
        <taxon>Ochrophyta</taxon>
        <taxon>Pelagophyceae</taxon>
        <taxon>Pelagomonadales</taxon>
        <taxon>Pelagomonadaceae</taxon>
        <taxon>Aureococcus</taxon>
    </lineage>
</organism>
<dbReference type="EMBL" id="GL833557">
    <property type="protein sequence ID" value="EGB02400.1"/>
    <property type="molecule type" value="Genomic_DNA"/>
</dbReference>
<evidence type="ECO:0000313" key="3">
    <source>
        <dbReference type="Proteomes" id="UP000002729"/>
    </source>
</evidence>
<evidence type="ECO:0000313" key="2">
    <source>
        <dbReference type="EMBL" id="EGB02400.1"/>
    </source>
</evidence>
<evidence type="ECO:0000256" key="1">
    <source>
        <dbReference type="SAM" id="MobiDB-lite"/>
    </source>
</evidence>
<accession>F0YR59</accession>
<proteinExistence type="predicted"/>
<dbReference type="Proteomes" id="UP000002729">
    <property type="component" value="Unassembled WGS sequence"/>
</dbReference>
<protein>
    <submittedName>
        <fullName evidence="2">Uncharacterized protein</fullName>
    </submittedName>
</protein>
<dbReference type="RefSeq" id="XP_009042901.1">
    <property type="nucleotide sequence ID" value="XM_009044653.1"/>
</dbReference>
<reference evidence="2 3" key="1">
    <citation type="journal article" date="2011" name="Proc. Natl. Acad. Sci. U.S.A.">
        <title>Niche of harmful alga Aureococcus anophagefferens revealed through ecogenomics.</title>
        <authorList>
            <person name="Gobler C.J."/>
            <person name="Berry D.L."/>
            <person name="Dyhrman S.T."/>
            <person name="Wilhelm S.W."/>
            <person name="Salamov A."/>
            <person name="Lobanov A.V."/>
            <person name="Zhang Y."/>
            <person name="Collier J.L."/>
            <person name="Wurch L.L."/>
            <person name="Kustka A.B."/>
            <person name="Dill B.D."/>
            <person name="Shah M."/>
            <person name="VerBerkmoes N.C."/>
            <person name="Kuo A."/>
            <person name="Terry A."/>
            <person name="Pangilinan J."/>
            <person name="Lindquist E.A."/>
            <person name="Lucas S."/>
            <person name="Paulsen I.T."/>
            <person name="Hattenrath-Lehmann T.K."/>
            <person name="Talmage S.C."/>
            <person name="Walker E.A."/>
            <person name="Koch F."/>
            <person name="Burson A.M."/>
            <person name="Marcoval M.A."/>
            <person name="Tang Y.Z."/>
            <person name="Lecleir G.R."/>
            <person name="Coyne K.J."/>
            <person name="Berg G.M."/>
            <person name="Bertrand E.M."/>
            <person name="Saito M.A."/>
            <person name="Gladyshev V.N."/>
            <person name="Grigoriev I.V."/>
        </authorList>
    </citation>
    <scope>NUCLEOTIDE SEQUENCE [LARGE SCALE GENOMIC DNA]</scope>
    <source>
        <strain evidence="3">CCMP 1984</strain>
    </source>
</reference>
<dbReference type="OrthoDB" id="10603088at2759"/>
<name>F0YR59_AURAN</name>
<dbReference type="KEGG" id="aaf:AURANDRAFT_68918"/>